<feature type="compositionally biased region" description="Polar residues" evidence="1">
    <location>
        <begin position="265"/>
        <end position="282"/>
    </location>
</feature>
<dbReference type="GO" id="GO:0001650">
    <property type="term" value="C:fibrillar center"/>
    <property type="evidence" value="ECO:0007669"/>
    <property type="project" value="TreeGrafter"/>
</dbReference>
<dbReference type="Gene3D" id="3.30.1330.30">
    <property type="match status" value="1"/>
</dbReference>
<dbReference type="EMBL" id="GBHO01005533">
    <property type="protein sequence ID" value="JAG38071.1"/>
    <property type="molecule type" value="Transcribed_RNA"/>
</dbReference>
<organism evidence="3">
    <name type="scientific">Lygus hesperus</name>
    <name type="common">Western plant bug</name>
    <dbReference type="NCBI Taxonomy" id="30085"/>
    <lineage>
        <taxon>Eukaryota</taxon>
        <taxon>Metazoa</taxon>
        <taxon>Ecdysozoa</taxon>
        <taxon>Arthropoda</taxon>
        <taxon>Hexapoda</taxon>
        <taxon>Insecta</taxon>
        <taxon>Pterygota</taxon>
        <taxon>Neoptera</taxon>
        <taxon>Paraneoptera</taxon>
        <taxon>Hemiptera</taxon>
        <taxon>Heteroptera</taxon>
        <taxon>Panheteroptera</taxon>
        <taxon>Cimicomorpha</taxon>
        <taxon>Miridae</taxon>
        <taxon>Mirini</taxon>
        <taxon>Lygus</taxon>
    </lineage>
</organism>
<proteinExistence type="predicted"/>
<reference evidence="3" key="1">
    <citation type="journal article" date="2014" name="PLoS ONE">
        <title>Transcriptome-Based Identification of ABC Transporters in the Western Tarnished Plant Bug Lygus hesperus.</title>
        <authorList>
            <person name="Hull J.J."/>
            <person name="Chaney K."/>
            <person name="Geib S.M."/>
            <person name="Fabrick J.A."/>
            <person name="Brent C.S."/>
            <person name="Walsh D."/>
            <person name="Lavine L.C."/>
        </authorList>
    </citation>
    <scope>NUCLEOTIDE SEQUENCE</scope>
</reference>
<feature type="domain" description="Ribosomal protein eL8/eL30/eS12/Gadd45" evidence="2">
    <location>
        <begin position="89"/>
        <end position="150"/>
    </location>
</feature>
<accession>A0A0A9Z2H9</accession>
<dbReference type="EMBL" id="GBHO01000876">
    <property type="protein sequence ID" value="JAG42728.1"/>
    <property type="molecule type" value="Transcribed_RNA"/>
</dbReference>
<evidence type="ECO:0000313" key="3">
    <source>
        <dbReference type="EMBL" id="JAG38071.1"/>
    </source>
</evidence>
<evidence type="ECO:0000313" key="4">
    <source>
        <dbReference type="EMBL" id="JAG42728.1"/>
    </source>
</evidence>
<sequence length="318" mass="35764">MSSKSLEPPLKRAKNVVIRNLLSAPKENEWPRLPANETEILKLELEKKLAQLKVPRVKGSWKEMRKLSKDKRKALAREVEDKLPPDVLKKMEVARQLRSWLFIGINAVSRAIESDAVSCCLLAEDVNPSNLVKHVVQLATHSKVPVFLVEGFKKYCKDVMGFPCIALGFAKPCPPMGDNTVFTEACCLIEKFYENWTKNGNSAFASDNDAHDDPAPVGKHHSTTQTVSTITMADAQESCDFLSSVSSFHLMRRSKYERAFVPDAPSQSEDQESIPTETSSPKKTIGGKNLMKYKLPTILRVRNNPFKLKRKKKKKKAP</sequence>
<evidence type="ECO:0000259" key="2">
    <source>
        <dbReference type="Pfam" id="PF01248"/>
    </source>
</evidence>
<dbReference type="InterPro" id="IPR042848">
    <property type="entry name" value="Rpp38"/>
</dbReference>
<dbReference type="InterPro" id="IPR004038">
    <property type="entry name" value="Ribosomal_eL8/eL30/eS12/Gad45"/>
</dbReference>
<dbReference type="GO" id="GO:0033204">
    <property type="term" value="F:ribonuclease P RNA binding"/>
    <property type="evidence" value="ECO:0007669"/>
    <property type="project" value="TreeGrafter"/>
</dbReference>
<dbReference type="GO" id="GO:0004526">
    <property type="term" value="F:ribonuclease P activity"/>
    <property type="evidence" value="ECO:0007669"/>
    <property type="project" value="TreeGrafter"/>
</dbReference>
<protein>
    <submittedName>
        <fullName evidence="3">Ribonuclease P protein subunit p38</fullName>
    </submittedName>
</protein>
<dbReference type="PANTHER" id="PTHR46948:SF1">
    <property type="entry name" value="RIBONUCLEASE P PROTEIN SUBUNIT P38"/>
    <property type="match status" value="1"/>
</dbReference>
<name>A0A0A9Z2H9_LYGHE</name>
<evidence type="ECO:0000256" key="1">
    <source>
        <dbReference type="SAM" id="MobiDB-lite"/>
    </source>
</evidence>
<dbReference type="PANTHER" id="PTHR46948">
    <property type="entry name" value="RIBONUCLEASE P PROTEIN SUBUNIT P38"/>
    <property type="match status" value="1"/>
</dbReference>
<dbReference type="InterPro" id="IPR029064">
    <property type="entry name" value="Ribosomal_eL30-like_sf"/>
</dbReference>
<feature type="region of interest" description="Disordered" evidence="1">
    <location>
        <begin position="261"/>
        <end position="289"/>
    </location>
</feature>
<dbReference type="AlphaFoldDB" id="A0A0A9Z2H9"/>
<dbReference type="GO" id="GO:0005655">
    <property type="term" value="C:nucleolar ribonuclease P complex"/>
    <property type="evidence" value="ECO:0007669"/>
    <property type="project" value="InterPro"/>
</dbReference>
<dbReference type="GO" id="GO:0001682">
    <property type="term" value="P:tRNA 5'-leader removal"/>
    <property type="evidence" value="ECO:0007669"/>
    <property type="project" value="InterPro"/>
</dbReference>
<feature type="region of interest" description="Disordered" evidence="1">
    <location>
        <begin position="205"/>
        <end position="225"/>
    </location>
</feature>
<dbReference type="GO" id="GO:0000172">
    <property type="term" value="C:ribonuclease MRP complex"/>
    <property type="evidence" value="ECO:0007669"/>
    <property type="project" value="InterPro"/>
</dbReference>
<dbReference type="SUPFAM" id="SSF55315">
    <property type="entry name" value="L30e-like"/>
    <property type="match status" value="1"/>
</dbReference>
<reference evidence="3" key="2">
    <citation type="submission" date="2014-07" db="EMBL/GenBank/DDBJ databases">
        <authorList>
            <person name="Hull J."/>
        </authorList>
    </citation>
    <scope>NUCLEOTIDE SEQUENCE</scope>
</reference>
<dbReference type="Pfam" id="PF01248">
    <property type="entry name" value="Ribosomal_L7Ae"/>
    <property type="match status" value="1"/>
</dbReference>
<gene>
    <name evidence="3" type="primary">Rpp38_0</name>
    <name evidence="4" type="synonym">Rpp38_1</name>
    <name evidence="4" type="ORF">CM83_47798</name>
    <name evidence="3" type="ORF">CM83_47799</name>
</gene>